<evidence type="ECO:0000313" key="1">
    <source>
        <dbReference type="EMBL" id="CDF35250.1"/>
    </source>
</evidence>
<reference evidence="2" key="1">
    <citation type="journal article" date="2013" name="Proc. Natl. Acad. Sci. U.S.A.">
        <title>Genome structure and metabolic features in the red seaweed Chondrus crispus shed light on evolution of the Archaeplastida.</title>
        <authorList>
            <person name="Collen J."/>
            <person name="Porcel B."/>
            <person name="Carre W."/>
            <person name="Ball S.G."/>
            <person name="Chaparro C."/>
            <person name="Tonon T."/>
            <person name="Barbeyron T."/>
            <person name="Michel G."/>
            <person name="Noel B."/>
            <person name="Valentin K."/>
            <person name="Elias M."/>
            <person name="Artiguenave F."/>
            <person name="Arun A."/>
            <person name="Aury J.M."/>
            <person name="Barbosa-Neto J.F."/>
            <person name="Bothwell J.H."/>
            <person name="Bouget F.Y."/>
            <person name="Brillet L."/>
            <person name="Cabello-Hurtado F."/>
            <person name="Capella-Gutierrez S."/>
            <person name="Charrier B."/>
            <person name="Cladiere L."/>
            <person name="Cock J.M."/>
            <person name="Coelho S.M."/>
            <person name="Colleoni C."/>
            <person name="Czjzek M."/>
            <person name="Da Silva C."/>
            <person name="Delage L."/>
            <person name="Denoeud F."/>
            <person name="Deschamps P."/>
            <person name="Dittami S.M."/>
            <person name="Gabaldon T."/>
            <person name="Gachon C.M."/>
            <person name="Groisillier A."/>
            <person name="Herve C."/>
            <person name="Jabbari K."/>
            <person name="Katinka M."/>
            <person name="Kloareg B."/>
            <person name="Kowalczyk N."/>
            <person name="Labadie K."/>
            <person name="Leblanc C."/>
            <person name="Lopez P.J."/>
            <person name="McLachlan D.H."/>
            <person name="Meslet-Cladiere L."/>
            <person name="Moustafa A."/>
            <person name="Nehr Z."/>
            <person name="Nyvall Collen P."/>
            <person name="Panaud O."/>
            <person name="Partensky F."/>
            <person name="Poulain J."/>
            <person name="Rensing S.A."/>
            <person name="Rousvoal S."/>
            <person name="Samson G."/>
            <person name="Symeonidi A."/>
            <person name="Weissenbach J."/>
            <person name="Zambounis A."/>
            <person name="Wincker P."/>
            <person name="Boyen C."/>
        </authorList>
    </citation>
    <scope>NUCLEOTIDE SEQUENCE [LARGE SCALE GENOMIC DNA]</scope>
    <source>
        <strain evidence="2">cv. Stackhouse</strain>
    </source>
</reference>
<dbReference type="PANTHER" id="PTHR48462:SF1">
    <property type="entry name" value="PROTEIN, PUTATIVE-RELATED"/>
    <property type="match status" value="1"/>
</dbReference>
<organism evidence="1 2">
    <name type="scientific">Chondrus crispus</name>
    <name type="common">Carrageen Irish moss</name>
    <name type="synonym">Polymorpha crispa</name>
    <dbReference type="NCBI Taxonomy" id="2769"/>
    <lineage>
        <taxon>Eukaryota</taxon>
        <taxon>Rhodophyta</taxon>
        <taxon>Florideophyceae</taxon>
        <taxon>Rhodymeniophycidae</taxon>
        <taxon>Gigartinales</taxon>
        <taxon>Gigartinaceae</taxon>
        <taxon>Chondrus</taxon>
    </lineage>
</organism>
<gene>
    <name evidence="1" type="ORF">CHC_T00003482001</name>
</gene>
<dbReference type="EMBL" id="HG001725">
    <property type="protein sequence ID" value="CDF35250.1"/>
    <property type="molecule type" value="Genomic_DNA"/>
</dbReference>
<dbReference type="GeneID" id="17322784"/>
<evidence type="ECO:0000313" key="2">
    <source>
        <dbReference type="Proteomes" id="UP000012073"/>
    </source>
</evidence>
<protein>
    <submittedName>
        <fullName evidence="1">Uncharacterized protein</fullName>
    </submittedName>
</protein>
<keyword evidence="2" id="KW-1185">Reference proteome</keyword>
<dbReference type="Proteomes" id="UP000012073">
    <property type="component" value="Unassembled WGS sequence"/>
</dbReference>
<dbReference type="AlphaFoldDB" id="R7QCR4"/>
<dbReference type="Gramene" id="CDF35250">
    <property type="protein sequence ID" value="CDF35250"/>
    <property type="gene ID" value="CHC_T00003482001"/>
</dbReference>
<sequence length="350" mass="38202">MARKHLVHVLASLNPEVRTRGILSTYSDLGPFEPEALLSRPERVHFTLSQALHGAFSRMYWEKRAWDQHPNPSYHSATSVRRRARYNSLLAPGGASFICAHPSLTTRVSSAVWSCMLRRHLDTPVYDDSRSPLTCSHCGRAMDARGDHAANCKHGYGVVHRHNIVRNTLARFAFRAAGLACDREVPFLTPGTAHRPADILVQPAPPPAGALPDRPTAYDVTIRNPYTAANLSLAARSVAGAADAAHTSKLQTHQRIIRAAMHLESAAPLPVLDWHFMPLAFDTLGAWSAQTTAVLEDVAHKIATRTGTTYGIAKTRLAQRLSYAIWSSVASATLARMPLHGTAPPCTAQV</sequence>
<dbReference type="KEGG" id="ccp:CHC_T00003482001"/>
<proteinExistence type="predicted"/>
<dbReference type="PANTHER" id="PTHR48462">
    <property type="entry name" value="PROTEIN, PUTATIVE-RELATED"/>
    <property type="match status" value="1"/>
</dbReference>
<dbReference type="RefSeq" id="XP_005715069.1">
    <property type="nucleotide sequence ID" value="XM_005715012.1"/>
</dbReference>
<name>R7QCR4_CHOCR</name>
<accession>R7QCR4</accession>